<proteinExistence type="predicted"/>
<evidence type="ECO:0000256" key="1">
    <source>
        <dbReference type="SAM" id="MobiDB-lite"/>
    </source>
</evidence>
<accession>A0A7S4VCE3</accession>
<name>A0A7S4VCE3_9DINO</name>
<feature type="region of interest" description="Disordered" evidence="1">
    <location>
        <begin position="37"/>
        <end position="97"/>
    </location>
</feature>
<feature type="compositionally biased region" description="Low complexity" evidence="1">
    <location>
        <begin position="286"/>
        <end position="302"/>
    </location>
</feature>
<sequence length="553" mass="57064">MVAPCDDVAIGDRTAVDGKVSADAGWWDAWDADEAEAPQEWRQVQSRQAIRKLRKMSRQAEGRETGAPPPAVAAVHGPSGPEPAARGPGLSPCRQADGLCHSTMRQEQAGATDRGLHRTTSSLKTCLDVVFPWALGRRMGWEVVVERTFITIASNRQQALKSSASAPGCLQSCCRMEPEPKCNGASTRGGGTIVSVQGCELQRTASEGAGCHAVPHLAAASASGQCRGGGSESRNADEAAGPSRPAAGAWNGPTKAAGDPARDAARPSREEREASSRPKVPQQPSALPAVKAADAAAGAAPPPKLAVVSAAAARAVRRAKTKAAKAAAKTKPPPLLHAETLAACAEPGEVRRRGSPAGVPACASRSAGVEDGSVGQSMVALLRRRAWPASRQRKMSSRGGVGDGAVGGLLRSDLEKSALCARGLGSIRTPWDRPAVQLIFADRGGYSPVQGTVAVERCVSQPKRVGRHMAKSTCVPSGDAGFAAVFAMALAREQALAALQGGGVVSSKVVPPTPAGGATETRAAQCGEKNGRTGRTQRSHRRGRSRVSKAART</sequence>
<protein>
    <submittedName>
        <fullName evidence="2">Uncharacterized protein</fullName>
    </submittedName>
</protein>
<feature type="region of interest" description="Disordered" evidence="1">
    <location>
        <begin position="510"/>
        <end position="553"/>
    </location>
</feature>
<dbReference type="AlphaFoldDB" id="A0A7S4VCE3"/>
<feature type="compositionally biased region" description="Basic and acidic residues" evidence="1">
    <location>
        <begin position="260"/>
        <end position="276"/>
    </location>
</feature>
<feature type="region of interest" description="Disordered" evidence="1">
    <location>
        <begin position="222"/>
        <end position="302"/>
    </location>
</feature>
<organism evidence="2">
    <name type="scientific">Alexandrium monilatum</name>
    <dbReference type="NCBI Taxonomy" id="311494"/>
    <lineage>
        <taxon>Eukaryota</taxon>
        <taxon>Sar</taxon>
        <taxon>Alveolata</taxon>
        <taxon>Dinophyceae</taxon>
        <taxon>Gonyaulacales</taxon>
        <taxon>Pyrocystaceae</taxon>
        <taxon>Alexandrium</taxon>
    </lineage>
</organism>
<evidence type="ECO:0000313" key="2">
    <source>
        <dbReference type="EMBL" id="CAE4576030.1"/>
    </source>
</evidence>
<reference evidence="2" key="1">
    <citation type="submission" date="2021-01" db="EMBL/GenBank/DDBJ databases">
        <authorList>
            <person name="Corre E."/>
            <person name="Pelletier E."/>
            <person name="Niang G."/>
            <person name="Scheremetjew M."/>
            <person name="Finn R."/>
            <person name="Kale V."/>
            <person name="Holt S."/>
            <person name="Cochrane G."/>
            <person name="Meng A."/>
            <person name="Brown T."/>
            <person name="Cohen L."/>
        </authorList>
    </citation>
    <scope>NUCLEOTIDE SEQUENCE</scope>
    <source>
        <strain evidence="2">CCMP3105</strain>
    </source>
</reference>
<gene>
    <name evidence="2" type="ORF">AMON00008_LOCUS15650</name>
</gene>
<dbReference type="EMBL" id="HBNR01023401">
    <property type="protein sequence ID" value="CAE4576030.1"/>
    <property type="molecule type" value="Transcribed_RNA"/>
</dbReference>
<feature type="compositionally biased region" description="Basic residues" evidence="1">
    <location>
        <begin position="535"/>
        <end position="553"/>
    </location>
</feature>